<evidence type="ECO:0000313" key="1">
    <source>
        <dbReference type="EMBL" id="MCI4387431.1"/>
    </source>
</evidence>
<dbReference type="Proteomes" id="UP000829447">
    <property type="component" value="Linkage Group LG16"/>
</dbReference>
<sequence length="98" mass="11453">MLSKYHRVSIQSHLLHVVPDVVCVVALAESVIRQGGYVIILQGETKYHSFLIGQKFGCLMLYIFSTHGHDRKYNLMFNHKVRHLFLSFCNYLCFTDYL</sequence>
<organism evidence="1 2">
    <name type="scientific">Pangasianodon gigas</name>
    <name type="common">Mekong giant catfish</name>
    <name type="synonym">Pangasius gigas</name>
    <dbReference type="NCBI Taxonomy" id="30993"/>
    <lineage>
        <taxon>Eukaryota</taxon>
        <taxon>Metazoa</taxon>
        <taxon>Chordata</taxon>
        <taxon>Craniata</taxon>
        <taxon>Vertebrata</taxon>
        <taxon>Euteleostomi</taxon>
        <taxon>Actinopterygii</taxon>
        <taxon>Neopterygii</taxon>
        <taxon>Teleostei</taxon>
        <taxon>Ostariophysi</taxon>
        <taxon>Siluriformes</taxon>
        <taxon>Pangasiidae</taxon>
        <taxon>Pangasianodon</taxon>
    </lineage>
</organism>
<evidence type="ECO:0000313" key="2">
    <source>
        <dbReference type="Proteomes" id="UP000829447"/>
    </source>
</evidence>
<accession>A0ACC5X840</accession>
<keyword evidence="2" id="KW-1185">Reference proteome</keyword>
<reference evidence="1 2" key="1">
    <citation type="journal article" date="2022" name="bioRxiv">
        <title>An ancient truncated duplication of the anti-Mullerian hormone receptor type 2 gene is a potential conserved master sex determinant in the Pangasiidae catfish family.</title>
        <authorList>
            <person name="Wen M."/>
            <person name="Pan Q."/>
            <person name="Jouanno E."/>
            <person name="Montfort J."/>
            <person name="Zahm M."/>
            <person name="Cabau C."/>
            <person name="Klopp C."/>
            <person name="Iampietro C."/>
            <person name="Roques C."/>
            <person name="Bouchez O."/>
            <person name="Castinel A."/>
            <person name="Donnadieu C."/>
            <person name="Parrinello H."/>
            <person name="Poncet C."/>
            <person name="Belmonte E."/>
            <person name="Gautier V."/>
            <person name="Avarre J.-C."/>
            <person name="Dugue R."/>
            <person name="Gustiano R."/>
            <person name="Ha T.T.T."/>
            <person name="Campet M."/>
            <person name="Sriphairoj K."/>
            <person name="Ribolli J."/>
            <person name="de Almeida F.L."/>
            <person name="Desvignes T."/>
            <person name="Postlethwait J.H."/>
            <person name="Bucao C.F."/>
            <person name="Robinson-Rechavi M."/>
            <person name="Bobe J."/>
            <person name="Herpin A."/>
            <person name="Guiguen Y."/>
        </authorList>
    </citation>
    <scope>NUCLEOTIDE SEQUENCE [LARGE SCALE GENOMIC DNA]</scope>
    <source>
        <strain evidence="1">YG-Dec2019</strain>
    </source>
</reference>
<feature type="non-terminal residue" evidence="1">
    <location>
        <position position="98"/>
    </location>
</feature>
<name>A0ACC5X840_PANGG</name>
<proteinExistence type="predicted"/>
<protein>
    <submittedName>
        <fullName evidence="1">Uncharacterized protein</fullName>
    </submittedName>
</protein>
<comment type="caution">
    <text evidence="1">The sequence shown here is derived from an EMBL/GenBank/DDBJ whole genome shotgun (WGS) entry which is preliminary data.</text>
</comment>
<gene>
    <name evidence="1" type="ORF">PGIGA_G00073890</name>
</gene>
<dbReference type="EMBL" id="CM040469">
    <property type="protein sequence ID" value="MCI4387431.1"/>
    <property type="molecule type" value="Genomic_DNA"/>
</dbReference>